<evidence type="ECO:0000313" key="2">
    <source>
        <dbReference type="Proteomes" id="UP000019149"/>
    </source>
</evidence>
<accession>W6UTH1</accession>
<comment type="caution">
    <text evidence="1">The sequence shown here is derived from an EMBL/GenBank/DDBJ whole genome shotgun (WGS) entry which is preliminary data.</text>
</comment>
<organism evidence="1 2">
    <name type="scientific">Echinococcus granulosus</name>
    <name type="common">Hydatid tapeworm</name>
    <dbReference type="NCBI Taxonomy" id="6210"/>
    <lineage>
        <taxon>Eukaryota</taxon>
        <taxon>Metazoa</taxon>
        <taxon>Spiralia</taxon>
        <taxon>Lophotrochozoa</taxon>
        <taxon>Platyhelminthes</taxon>
        <taxon>Cestoda</taxon>
        <taxon>Eucestoda</taxon>
        <taxon>Cyclophyllidea</taxon>
        <taxon>Taeniidae</taxon>
        <taxon>Echinococcus</taxon>
        <taxon>Echinococcus granulosus group</taxon>
    </lineage>
</organism>
<dbReference type="CTD" id="36336789"/>
<protein>
    <submittedName>
        <fullName evidence="1">Uncharacterized protein</fullName>
    </submittedName>
</protein>
<keyword evidence="2" id="KW-1185">Reference proteome</keyword>
<dbReference type="EMBL" id="APAU02000004">
    <property type="protein sequence ID" value="EUB63946.1"/>
    <property type="molecule type" value="Genomic_DNA"/>
</dbReference>
<evidence type="ECO:0000313" key="1">
    <source>
        <dbReference type="EMBL" id="EUB63946.1"/>
    </source>
</evidence>
<gene>
    <name evidence="1" type="ORF">EGR_01074</name>
</gene>
<proteinExistence type="predicted"/>
<reference evidence="1 2" key="1">
    <citation type="journal article" date="2013" name="Nat. Genet.">
        <title>The genome of the hydatid tapeworm Echinococcus granulosus.</title>
        <authorList>
            <person name="Zheng H."/>
            <person name="Zhang W."/>
            <person name="Zhang L."/>
            <person name="Zhang Z."/>
            <person name="Li J."/>
            <person name="Lu G."/>
            <person name="Zhu Y."/>
            <person name="Wang Y."/>
            <person name="Huang Y."/>
            <person name="Liu J."/>
            <person name="Kang H."/>
            <person name="Chen J."/>
            <person name="Wang L."/>
            <person name="Chen A."/>
            <person name="Yu S."/>
            <person name="Gao Z."/>
            <person name="Jin L."/>
            <person name="Gu W."/>
            <person name="Wang Z."/>
            <person name="Zhao L."/>
            <person name="Shi B."/>
            <person name="Wen H."/>
            <person name="Lin R."/>
            <person name="Jones M.K."/>
            <person name="Brejova B."/>
            <person name="Vinar T."/>
            <person name="Zhao G."/>
            <person name="McManus D.P."/>
            <person name="Chen Z."/>
            <person name="Zhou Y."/>
            <person name="Wang S."/>
        </authorList>
    </citation>
    <scope>NUCLEOTIDE SEQUENCE [LARGE SCALE GENOMIC DNA]</scope>
</reference>
<name>W6UTH1_ECHGR</name>
<dbReference type="KEGG" id="egl:EGR_01074"/>
<dbReference type="Proteomes" id="UP000019149">
    <property type="component" value="Unassembled WGS sequence"/>
</dbReference>
<dbReference type="AlphaFoldDB" id="W6UTH1"/>
<dbReference type="GeneID" id="36336789"/>
<sequence length="130" mass="14969">MTGGTLNCFEILTKSQSGQKRECRQRSLDMKQDKCQSKAQPSKIYLDMFCNFAPKSVVLISQLWTSKLAHFSKFGEINPINGLCLHVKIRDWSASNLKMLLSYFYKPDNSFIQAVSNTDSFLFQWLLNET</sequence>
<dbReference type="RefSeq" id="XP_024355142.1">
    <property type="nucleotide sequence ID" value="XM_024490323.1"/>
</dbReference>